<evidence type="ECO:0000256" key="2">
    <source>
        <dbReference type="ARBA" id="ARBA00022840"/>
    </source>
</evidence>
<sequence>MILTIPENQKNNGFPQSILNRVSMLKNLNLPNIVGLQAVMETEDAVFLVYEHFHTSLRKHLANPEFLNIPNWKKIFLRQALSGLAFCHIRKILPRDLKPHNILASVENLDVKKVKPSDFSAAKTTEPPLSPYSINA</sequence>
<dbReference type="PANTHER" id="PTHR24056">
    <property type="entry name" value="CELL DIVISION PROTEIN KINASE"/>
    <property type="match status" value="1"/>
</dbReference>
<evidence type="ECO:0000259" key="3">
    <source>
        <dbReference type="PROSITE" id="PS50011"/>
    </source>
</evidence>
<evidence type="ECO:0000313" key="4">
    <source>
        <dbReference type="EMBL" id="KEH19588.1"/>
    </source>
</evidence>
<accession>A0A072TRV9</accession>
<gene>
    <name evidence="4" type="ordered locus">MTR_8g464440</name>
</gene>
<protein>
    <submittedName>
        <fullName evidence="4">Cyclin-dependent kinase</fullName>
    </submittedName>
</protein>
<dbReference type="AlphaFoldDB" id="A0A072TRV9"/>
<dbReference type="EnsemblPlants" id="KEH19588">
    <property type="protein sequence ID" value="KEH19588"/>
    <property type="gene ID" value="MTR_8g464440"/>
</dbReference>
<dbReference type="GO" id="GO:0004672">
    <property type="term" value="F:protein kinase activity"/>
    <property type="evidence" value="ECO:0007669"/>
    <property type="project" value="InterPro"/>
</dbReference>
<keyword evidence="1" id="KW-0547">Nucleotide-binding</keyword>
<dbReference type="EMBL" id="CM001224">
    <property type="protein sequence ID" value="KEH19588.1"/>
    <property type="molecule type" value="Genomic_DNA"/>
</dbReference>
<dbReference type="Pfam" id="PF00069">
    <property type="entry name" value="Pkinase"/>
    <property type="match status" value="1"/>
</dbReference>
<dbReference type="STRING" id="3880.A0A072TRV9"/>
<dbReference type="InterPro" id="IPR000719">
    <property type="entry name" value="Prot_kinase_dom"/>
</dbReference>
<keyword evidence="4" id="KW-0418">Kinase</keyword>
<dbReference type="Gene3D" id="1.10.510.10">
    <property type="entry name" value="Transferase(Phosphotransferase) domain 1"/>
    <property type="match status" value="1"/>
</dbReference>
<evidence type="ECO:0000313" key="6">
    <source>
        <dbReference type="Proteomes" id="UP000002051"/>
    </source>
</evidence>
<keyword evidence="6" id="KW-1185">Reference proteome</keyword>
<dbReference type="Proteomes" id="UP000002051">
    <property type="component" value="Chromosome 8"/>
</dbReference>
<reference evidence="4 6" key="2">
    <citation type="journal article" date="2014" name="BMC Genomics">
        <title>An improved genome release (version Mt4.0) for the model legume Medicago truncatula.</title>
        <authorList>
            <person name="Tang H."/>
            <person name="Krishnakumar V."/>
            <person name="Bidwell S."/>
            <person name="Rosen B."/>
            <person name="Chan A."/>
            <person name="Zhou S."/>
            <person name="Gentzbittel L."/>
            <person name="Childs K.L."/>
            <person name="Yandell M."/>
            <person name="Gundlach H."/>
            <person name="Mayer K.F."/>
            <person name="Schwartz D.C."/>
            <person name="Town C.D."/>
        </authorList>
    </citation>
    <scope>GENOME REANNOTATION</scope>
    <source>
        <strain evidence="4">A17</strain>
        <strain evidence="5 6">cv. Jemalong A17</strain>
    </source>
</reference>
<dbReference type="InterPro" id="IPR050108">
    <property type="entry name" value="CDK"/>
</dbReference>
<dbReference type="PROSITE" id="PS50011">
    <property type="entry name" value="PROTEIN_KINASE_DOM"/>
    <property type="match status" value="1"/>
</dbReference>
<dbReference type="Gene3D" id="3.30.200.20">
    <property type="entry name" value="Phosphorylase Kinase, domain 1"/>
    <property type="match status" value="1"/>
</dbReference>
<feature type="domain" description="Protein kinase" evidence="3">
    <location>
        <begin position="1"/>
        <end position="136"/>
    </location>
</feature>
<dbReference type="HOGENOM" id="CLU_1878529_0_0_1"/>
<name>A0A072TRV9_MEDTR</name>
<evidence type="ECO:0000313" key="5">
    <source>
        <dbReference type="EnsemblPlants" id="KEH19588"/>
    </source>
</evidence>
<proteinExistence type="predicted"/>
<organism evidence="4 6">
    <name type="scientific">Medicago truncatula</name>
    <name type="common">Barrel medic</name>
    <name type="synonym">Medicago tribuloides</name>
    <dbReference type="NCBI Taxonomy" id="3880"/>
    <lineage>
        <taxon>Eukaryota</taxon>
        <taxon>Viridiplantae</taxon>
        <taxon>Streptophyta</taxon>
        <taxon>Embryophyta</taxon>
        <taxon>Tracheophyta</taxon>
        <taxon>Spermatophyta</taxon>
        <taxon>Magnoliopsida</taxon>
        <taxon>eudicotyledons</taxon>
        <taxon>Gunneridae</taxon>
        <taxon>Pentapetalae</taxon>
        <taxon>rosids</taxon>
        <taxon>fabids</taxon>
        <taxon>Fabales</taxon>
        <taxon>Fabaceae</taxon>
        <taxon>Papilionoideae</taxon>
        <taxon>50 kb inversion clade</taxon>
        <taxon>NPAAA clade</taxon>
        <taxon>Hologalegina</taxon>
        <taxon>IRL clade</taxon>
        <taxon>Trifolieae</taxon>
        <taxon>Medicago</taxon>
    </lineage>
</organism>
<dbReference type="GO" id="GO:0005524">
    <property type="term" value="F:ATP binding"/>
    <property type="evidence" value="ECO:0007669"/>
    <property type="project" value="UniProtKB-KW"/>
</dbReference>
<dbReference type="InterPro" id="IPR011009">
    <property type="entry name" value="Kinase-like_dom_sf"/>
</dbReference>
<keyword evidence="2" id="KW-0067">ATP-binding</keyword>
<dbReference type="SUPFAM" id="SSF56112">
    <property type="entry name" value="Protein kinase-like (PK-like)"/>
    <property type="match status" value="1"/>
</dbReference>
<keyword evidence="4" id="KW-0808">Transferase</keyword>
<reference evidence="4 6" key="1">
    <citation type="journal article" date="2011" name="Nature">
        <title>The Medicago genome provides insight into the evolution of rhizobial symbioses.</title>
        <authorList>
            <person name="Young N.D."/>
            <person name="Debelle F."/>
            <person name="Oldroyd G.E."/>
            <person name="Geurts R."/>
            <person name="Cannon S.B."/>
            <person name="Udvardi M.K."/>
            <person name="Benedito V.A."/>
            <person name="Mayer K.F."/>
            <person name="Gouzy J."/>
            <person name="Schoof H."/>
            <person name="Van de Peer Y."/>
            <person name="Proost S."/>
            <person name="Cook D.R."/>
            <person name="Meyers B.C."/>
            <person name="Spannagl M."/>
            <person name="Cheung F."/>
            <person name="De Mita S."/>
            <person name="Krishnakumar V."/>
            <person name="Gundlach H."/>
            <person name="Zhou S."/>
            <person name="Mudge J."/>
            <person name="Bharti A.K."/>
            <person name="Murray J.D."/>
            <person name="Naoumkina M.A."/>
            <person name="Rosen B."/>
            <person name="Silverstein K.A."/>
            <person name="Tang H."/>
            <person name="Rombauts S."/>
            <person name="Zhao P.X."/>
            <person name="Zhou P."/>
            <person name="Barbe V."/>
            <person name="Bardou P."/>
            <person name="Bechner M."/>
            <person name="Bellec A."/>
            <person name="Berger A."/>
            <person name="Berges H."/>
            <person name="Bidwell S."/>
            <person name="Bisseling T."/>
            <person name="Choisne N."/>
            <person name="Couloux A."/>
            <person name="Denny R."/>
            <person name="Deshpande S."/>
            <person name="Dai X."/>
            <person name="Doyle J.J."/>
            <person name="Dudez A.M."/>
            <person name="Farmer A.D."/>
            <person name="Fouteau S."/>
            <person name="Franken C."/>
            <person name="Gibelin C."/>
            <person name="Gish J."/>
            <person name="Goldstein S."/>
            <person name="Gonzalez A.J."/>
            <person name="Green P.J."/>
            <person name="Hallab A."/>
            <person name="Hartog M."/>
            <person name="Hua A."/>
            <person name="Humphray S.J."/>
            <person name="Jeong D.H."/>
            <person name="Jing Y."/>
            <person name="Jocker A."/>
            <person name="Kenton S.M."/>
            <person name="Kim D.J."/>
            <person name="Klee K."/>
            <person name="Lai H."/>
            <person name="Lang C."/>
            <person name="Lin S."/>
            <person name="Macmil S.L."/>
            <person name="Magdelenat G."/>
            <person name="Matthews L."/>
            <person name="McCorrison J."/>
            <person name="Monaghan E.L."/>
            <person name="Mun J.H."/>
            <person name="Najar F.Z."/>
            <person name="Nicholson C."/>
            <person name="Noirot C."/>
            <person name="O'Bleness M."/>
            <person name="Paule C.R."/>
            <person name="Poulain J."/>
            <person name="Prion F."/>
            <person name="Qin B."/>
            <person name="Qu C."/>
            <person name="Retzel E.F."/>
            <person name="Riddle C."/>
            <person name="Sallet E."/>
            <person name="Samain S."/>
            <person name="Samson N."/>
            <person name="Sanders I."/>
            <person name="Saurat O."/>
            <person name="Scarpelli C."/>
            <person name="Schiex T."/>
            <person name="Segurens B."/>
            <person name="Severin A.J."/>
            <person name="Sherrier D.J."/>
            <person name="Shi R."/>
            <person name="Sims S."/>
            <person name="Singer S.R."/>
            <person name="Sinharoy S."/>
            <person name="Sterck L."/>
            <person name="Viollet A."/>
            <person name="Wang B.B."/>
            <person name="Wang K."/>
            <person name="Wang M."/>
            <person name="Wang X."/>
            <person name="Warfsmann J."/>
            <person name="Weissenbach J."/>
            <person name="White D.D."/>
            <person name="White J.D."/>
            <person name="Wiley G.B."/>
            <person name="Wincker P."/>
            <person name="Xing Y."/>
            <person name="Yang L."/>
            <person name="Yao Z."/>
            <person name="Ying F."/>
            <person name="Zhai J."/>
            <person name="Zhou L."/>
            <person name="Zuber A."/>
            <person name="Denarie J."/>
            <person name="Dixon R.A."/>
            <person name="May G.D."/>
            <person name="Schwartz D.C."/>
            <person name="Rogers J."/>
            <person name="Quetier F."/>
            <person name="Town C.D."/>
            <person name="Roe B.A."/>
        </authorList>
    </citation>
    <scope>NUCLEOTIDE SEQUENCE [LARGE SCALE GENOMIC DNA]</scope>
    <source>
        <strain evidence="4">A17</strain>
        <strain evidence="5 6">cv. Jemalong A17</strain>
    </source>
</reference>
<evidence type="ECO:0000256" key="1">
    <source>
        <dbReference type="ARBA" id="ARBA00022741"/>
    </source>
</evidence>
<reference evidence="5" key="3">
    <citation type="submission" date="2015-04" db="UniProtKB">
        <authorList>
            <consortium name="EnsemblPlants"/>
        </authorList>
    </citation>
    <scope>IDENTIFICATION</scope>
    <source>
        <strain evidence="5">cv. Jemalong A17</strain>
    </source>
</reference>